<dbReference type="PROSITE" id="PS51202">
    <property type="entry name" value="RCK_C"/>
    <property type="match status" value="1"/>
</dbReference>
<evidence type="ECO:0000259" key="2">
    <source>
        <dbReference type="PROSITE" id="PS51202"/>
    </source>
</evidence>
<dbReference type="RefSeq" id="WP_229789595.1">
    <property type="nucleotide sequence ID" value="NZ_BMQC01000007.1"/>
</dbReference>
<dbReference type="Gene3D" id="3.30.70.1450">
    <property type="entry name" value="Regulator of K+ conductance, C-terminal domain"/>
    <property type="match status" value="1"/>
</dbReference>
<dbReference type="Pfam" id="PF02080">
    <property type="entry name" value="TrkA_C"/>
    <property type="match status" value="1"/>
</dbReference>
<dbReference type="Gene3D" id="3.40.50.720">
    <property type="entry name" value="NAD(P)-binding Rossmann-like Domain"/>
    <property type="match status" value="1"/>
</dbReference>
<reference evidence="3" key="1">
    <citation type="journal article" date="2014" name="Int. J. Syst. Evol. Microbiol.">
        <title>Complete genome sequence of Corynebacterium casei LMG S-19264T (=DSM 44701T), isolated from a smear-ripened cheese.</title>
        <authorList>
            <consortium name="US DOE Joint Genome Institute (JGI-PGF)"/>
            <person name="Walter F."/>
            <person name="Albersmeier A."/>
            <person name="Kalinowski J."/>
            <person name="Ruckert C."/>
        </authorList>
    </citation>
    <scope>NUCLEOTIDE SEQUENCE</scope>
    <source>
        <strain evidence="3">JCM 3091</strain>
    </source>
</reference>
<gene>
    <name evidence="3" type="ORF">GCM10010124_24890</name>
</gene>
<dbReference type="InterPro" id="IPR006037">
    <property type="entry name" value="RCK_C"/>
</dbReference>
<dbReference type="SUPFAM" id="SSF116726">
    <property type="entry name" value="TrkA C-terminal domain-like"/>
    <property type="match status" value="1"/>
</dbReference>
<evidence type="ECO:0000313" key="4">
    <source>
        <dbReference type="Proteomes" id="UP000662200"/>
    </source>
</evidence>
<reference evidence="3" key="2">
    <citation type="submission" date="2020-09" db="EMBL/GenBank/DDBJ databases">
        <authorList>
            <person name="Sun Q."/>
            <person name="Ohkuma M."/>
        </authorList>
    </citation>
    <scope>NUCLEOTIDE SEQUENCE</scope>
    <source>
        <strain evidence="3">JCM 3091</strain>
    </source>
</reference>
<name>A0A8J3BS10_9ACTN</name>
<feature type="domain" description="RCK C-terminal" evidence="2">
    <location>
        <begin position="138"/>
        <end position="221"/>
    </location>
</feature>
<dbReference type="Pfam" id="PF02254">
    <property type="entry name" value="TrkA_N"/>
    <property type="match status" value="1"/>
</dbReference>
<dbReference type="Proteomes" id="UP000662200">
    <property type="component" value="Unassembled WGS sequence"/>
</dbReference>
<dbReference type="PANTHER" id="PTHR43833:SF7">
    <property type="entry name" value="KTR SYSTEM POTASSIUM UPTAKE PROTEIN C"/>
    <property type="match status" value="1"/>
</dbReference>
<sequence>MADNSDEPVVVLGLGRFGTALARELVTRGHEVLAVDNDGAVVQALAGQLPHVVCADTTDPEAMRQLGVGEFRRAVVAIGTNIEASVLTAALLYDLRVPHIWAKAVTTAHATILSRVGAHHVVKPEFEMGERVAHLISGNLLDYVQVDGDFAVAKTTPPARIVGRPLRDSQVRTRHGVTVVAIRPAATGEFGYATGDTVPAAGDQVLVIGRTDQVESFAAGD</sequence>
<dbReference type="PROSITE" id="PS51201">
    <property type="entry name" value="RCK_N"/>
    <property type="match status" value="1"/>
</dbReference>
<organism evidence="3 4">
    <name type="scientific">Pilimelia terevasa</name>
    <dbReference type="NCBI Taxonomy" id="53372"/>
    <lineage>
        <taxon>Bacteria</taxon>
        <taxon>Bacillati</taxon>
        <taxon>Actinomycetota</taxon>
        <taxon>Actinomycetes</taxon>
        <taxon>Micromonosporales</taxon>
        <taxon>Micromonosporaceae</taxon>
        <taxon>Pilimelia</taxon>
    </lineage>
</organism>
<comment type="caution">
    <text evidence="3">The sequence shown here is derived from an EMBL/GenBank/DDBJ whole genome shotgun (WGS) entry which is preliminary data.</text>
</comment>
<dbReference type="InterPro" id="IPR036291">
    <property type="entry name" value="NAD(P)-bd_dom_sf"/>
</dbReference>
<dbReference type="SUPFAM" id="SSF51735">
    <property type="entry name" value="NAD(P)-binding Rossmann-fold domains"/>
    <property type="match status" value="1"/>
</dbReference>
<dbReference type="InterPro" id="IPR003148">
    <property type="entry name" value="RCK_N"/>
</dbReference>
<dbReference type="EMBL" id="BMQC01000007">
    <property type="protein sequence ID" value="GGK31082.1"/>
    <property type="molecule type" value="Genomic_DNA"/>
</dbReference>
<protein>
    <submittedName>
        <fullName evidence="3">Potassium transporter</fullName>
    </submittedName>
</protein>
<keyword evidence="4" id="KW-1185">Reference proteome</keyword>
<evidence type="ECO:0000259" key="1">
    <source>
        <dbReference type="PROSITE" id="PS51201"/>
    </source>
</evidence>
<dbReference type="InterPro" id="IPR036721">
    <property type="entry name" value="RCK_C_sf"/>
</dbReference>
<dbReference type="InterPro" id="IPR050721">
    <property type="entry name" value="Trk_Ktr_HKT_K-transport"/>
</dbReference>
<evidence type="ECO:0000313" key="3">
    <source>
        <dbReference type="EMBL" id="GGK31082.1"/>
    </source>
</evidence>
<proteinExistence type="predicted"/>
<accession>A0A8J3BS10</accession>
<feature type="domain" description="RCK N-terminal" evidence="1">
    <location>
        <begin position="6"/>
        <end position="128"/>
    </location>
</feature>
<dbReference type="GO" id="GO:0008324">
    <property type="term" value="F:monoatomic cation transmembrane transporter activity"/>
    <property type="evidence" value="ECO:0007669"/>
    <property type="project" value="InterPro"/>
</dbReference>
<dbReference type="GO" id="GO:0006813">
    <property type="term" value="P:potassium ion transport"/>
    <property type="evidence" value="ECO:0007669"/>
    <property type="project" value="InterPro"/>
</dbReference>
<dbReference type="PANTHER" id="PTHR43833">
    <property type="entry name" value="POTASSIUM CHANNEL PROTEIN 2-RELATED-RELATED"/>
    <property type="match status" value="1"/>
</dbReference>
<dbReference type="AlphaFoldDB" id="A0A8J3BS10"/>